<proteinExistence type="predicted"/>
<organism evidence="1 2">
    <name type="scientific">Splendidivirga corallicola</name>
    <dbReference type="NCBI Taxonomy" id="3051826"/>
    <lineage>
        <taxon>Bacteria</taxon>
        <taxon>Pseudomonadati</taxon>
        <taxon>Bacteroidota</taxon>
        <taxon>Cytophagia</taxon>
        <taxon>Cytophagales</taxon>
        <taxon>Splendidivirgaceae</taxon>
        <taxon>Splendidivirga</taxon>
    </lineage>
</organism>
<evidence type="ECO:0000313" key="1">
    <source>
        <dbReference type="EMBL" id="MDN5202614.1"/>
    </source>
</evidence>
<reference evidence="1" key="1">
    <citation type="submission" date="2023-06" db="EMBL/GenBank/DDBJ databases">
        <title>Genomic of Parafulvivirga corallium.</title>
        <authorList>
            <person name="Wang G."/>
        </authorList>
    </citation>
    <scope>NUCLEOTIDE SEQUENCE</scope>
    <source>
        <strain evidence="1">BMA10</strain>
    </source>
</reference>
<accession>A0ABT8KPE9</accession>
<keyword evidence="2" id="KW-1185">Reference proteome</keyword>
<dbReference type="SUPFAM" id="SSF47781">
    <property type="entry name" value="RuvA domain 2-like"/>
    <property type="match status" value="1"/>
</dbReference>
<evidence type="ECO:0000313" key="2">
    <source>
        <dbReference type="Proteomes" id="UP001172082"/>
    </source>
</evidence>
<dbReference type="EMBL" id="JAUJEA010000005">
    <property type="protein sequence ID" value="MDN5202614.1"/>
    <property type="molecule type" value="Genomic_DNA"/>
</dbReference>
<dbReference type="Proteomes" id="UP001172082">
    <property type="component" value="Unassembled WGS sequence"/>
</dbReference>
<name>A0ABT8KPE9_9BACT</name>
<dbReference type="RefSeq" id="WP_346752638.1">
    <property type="nucleotide sequence ID" value="NZ_JAUJEA010000005.1"/>
</dbReference>
<gene>
    <name evidence="1" type="ORF">QQ008_14595</name>
</gene>
<comment type="caution">
    <text evidence="1">The sequence shown here is derived from an EMBL/GenBank/DDBJ whole genome shotgun (WGS) entry which is preliminary data.</text>
</comment>
<protein>
    <submittedName>
        <fullName evidence="1">Helix-hairpin-helix domain-containing protein</fullName>
    </submittedName>
</protein>
<dbReference type="InterPro" id="IPR010994">
    <property type="entry name" value="RuvA_2-like"/>
</dbReference>
<sequence>MLFILLFSLIYTLTNCAKSQNIKEVDLDKILQEILPNDEDIPDYEALLELFHELHNNPLNLNKVDKSDIQSLRILSQSQIQSFFRHITKNGNLLSIYELQAIPGFDHHTIQKLLPFVEVAQPTLGDISRSLIKRILHEKNNYLMFRYSRTLETLSGSSNSSNDSLEQSNTSFLGTPEKIYVKFNVSRRKDFSLGFTMEKDIGEQISFNRSNHQYGFDFNSFHFALYNKNKLKSLIIGDYQLQIGQSLLLGSTFGFGKGSETITTIKRNHTGIRPYTSSTETGFFRGAAFSLVYSPITMTLFYSNQLVDGVINSSESSEFNGYPASSILKTGLHRTLKELKSKNSIQEHVCGSNVYFESNTKSFRLGATMIFTKYNAFLHKAYNLYNQYEFRGTENFNTGMHLTYNWQNFQFFMEGAISKSGGKGLIVGTVGSLSNEFQISLLYRNYDRHFHSFFGNAFGENSRNINENGTYLGIKFTPSRKITVSAYFDLFKFPWLKFNADAPSRGNEQLIRATYEPGRNMSFSFQFRQEDKYRNIRKDNELLNRLEKGIKRNFHAAIDFDVNQILNLKSRIQSSSFTIIGQTTSGYAISQDVNFTIGKLRINTRYALFDTDDFNNRQYMYERDVLYAFSFPFYHGSGIRKYLMFQYKFNKHLSGWIRFSQTTFTNQETIGSGLNKINGPKKRDIKVQVRYKF</sequence>